<dbReference type="OrthoDB" id="9803892at2"/>
<comment type="cofactor">
    <cofactor evidence="6">
        <name>Mg(2+)</name>
        <dbReference type="ChEBI" id="CHEBI:18420"/>
    </cofactor>
    <text evidence="6">Binds 1 Mg(2+) ion per monomer.</text>
</comment>
<dbReference type="GO" id="GO:0008831">
    <property type="term" value="F:dTDP-4-dehydrorhamnose reductase activity"/>
    <property type="evidence" value="ECO:0007669"/>
    <property type="project" value="UniProtKB-EC"/>
</dbReference>
<sequence length="340" mass="36545">MICARPCCCWPFWLVLSVVCPLAQSFGKAAVMTTDPLNAIYDLTARKYVLLLGAGGQLGQECAAQLAKQGISLFAPPRHDLDLVELSPLLHAIKAHPPAVLVNAAAFTDVDGAETLRLEARQINADVPGLLAEVAADMGVRLIHVSTDFVFSGEGSTPYFESDKTGPVNWYGATKRAGERAVRMSAPETVILRTAWLHGRHRRCFVHAMADKLARGEQISAVNDRFGSPTSAAMLASHITRLCNRIVEGDAIEAGIFHCAGIGAASPYDMATEIADHLGVDRDLVSPVSAAQRGEIAARPHFAVLDCSKIARHLRLPCQPWQEGIRQTLTQSGIPEGKIA</sequence>
<dbReference type="SUPFAM" id="SSF51735">
    <property type="entry name" value="NAD(P)-binding Rossmann-fold domains"/>
    <property type="match status" value="1"/>
</dbReference>
<evidence type="ECO:0000259" key="8">
    <source>
        <dbReference type="Pfam" id="PF04321"/>
    </source>
</evidence>
<reference evidence="9 10" key="1">
    <citation type="submission" date="2017-09" db="EMBL/GenBank/DDBJ databases">
        <title>Biodiversity and function of Thalassospira species in the particle-attached aromatic-hydrocarbon-degrading consortia from the surface seawater of the South China Sea.</title>
        <authorList>
            <person name="Dong C."/>
            <person name="Liu R."/>
            <person name="Shao Z."/>
        </authorList>
    </citation>
    <scope>NUCLEOTIDE SEQUENCE [LARGE SCALE GENOMIC DNA]</scope>
    <source>
        <strain evidence="9 10">CSC1P2</strain>
    </source>
</reference>
<dbReference type="UniPathway" id="UPA00124"/>
<name>A0A2N3KVC0_9PROT</name>
<evidence type="ECO:0000256" key="4">
    <source>
        <dbReference type="ARBA" id="ARBA00017099"/>
    </source>
</evidence>
<dbReference type="CDD" id="cd05254">
    <property type="entry name" value="dTDP_HR_like_SDR_e"/>
    <property type="match status" value="1"/>
</dbReference>
<dbReference type="Proteomes" id="UP000233597">
    <property type="component" value="Unassembled WGS sequence"/>
</dbReference>
<dbReference type="EC" id="1.1.1.133" evidence="3 6"/>
<protein>
    <recommendedName>
        <fullName evidence="4 6">dTDP-4-dehydrorhamnose reductase</fullName>
        <ecNumber evidence="3 6">1.1.1.133</ecNumber>
    </recommendedName>
</protein>
<comment type="caution">
    <text evidence="9">The sequence shown here is derived from an EMBL/GenBank/DDBJ whole genome shotgun (WGS) entry which is preliminary data.</text>
</comment>
<comment type="similarity">
    <text evidence="2 6">Belongs to the dTDP-4-dehydrorhamnose reductase family.</text>
</comment>
<evidence type="ECO:0000256" key="3">
    <source>
        <dbReference type="ARBA" id="ARBA00012929"/>
    </source>
</evidence>
<comment type="catalytic activity">
    <reaction evidence="5 6">
        <text>dTDP-beta-L-rhamnose + NADP(+) = dTDP-4-dehydro-beta-L-rhamnose + NADPH + H(+)</text>
        <dbReference type="Rhea" id="RHEA:21796"/>
        <dbReference type="ChEBI" id="CHEBI:15378"/>
        <dbReference type="ChEBI" id="CHEBI:57510"/>
        <dbReference type="ChEBI" id="CHEBI:57783"/>
        <dbReference type="ChEBI" id="CHEBI:58349"/>
        <dbReference type="ChEBI" id="CHEBI:62830"/>
        <dbReference type="EC" id="1.1.1.133"/>
    </reaction>
</comment>
<dbReference type="PANTHER" id="PTHR10491">
    <property type="entry name" value="DTDP-4-DEHYDRORHAMNOSE REDUCTASE"/>
    <property type="match status" value="1"/>
</dbReference>
<evidence type="ECO:0000256" key="6">
    <source>
        <dbReference type="RuleBase" id="RU364082"/>
    </source>
</evidence>
<keyword evidence="6" id="KW-0560">Oxidoreductase</keyword>
<feature type="domain" description="RmlD-like substrate binding" evidence="8">
    <location>
        <begin position="49"/>
        <end position="331"/>
    </location>
</feature>
<proteinExistence type="inferred from homology"/>
<dbReference type="GO" id="GO:0019305">
    <property type="term" value="P:dTDP-rhamnose biosynthetic process"/>
    <property type="evidence" value="ECO:0007669"/>
    <property type="project" value="UniProtKB-UniPathway"/>
</dbReference>
<evidence type="ECO:0000256" key="1">
    <source>
        <dbReference type="ARBA" id="ARBA00004781"/>
    </source>
</evidence>
<evidence type="ECO:0000256" key="7">
    <source>
        <dbReference type="SAM" id="SignalP"/>
    </source>
</evidence>
<dbReference type="InterPro" id="IPR005913">
    <property type="entry name" value="dTDP_dehydrorham_reduct"/>
</dbReference>
<evidence type="ECO:0000256" key="5">
    <source>
        <dbReference type="ARBA" id="ARBA00048200"/>
    </source>
</evidence>
<evidence type="ECO:0000256" key="2">
    <source>
        <dbReference type="ARBA" id="ARBA00010944"/>
    </source>
</evidence>
<organism evidence="9 10">
    <name type="scientific">Thalassospira marina</name>
    <dbReference type="NCBI Taxonomy" id="2048283"/>
    <lineage>
        <taxon>Bacteria</taxon>
        <taxon>Pseudomonadati</taxon>
        <taxon>Pseudomonadota</taxon>
        <taxon>Alphaproteobacteria</taxon>
        <taxon>Rhodospirillales</taxon>
        <taxon>Thalassospiraceae</taxon>
        <taxon>Thalassospira</taxon>
    </lineage>
</organism>
<feature type="chain" id="PRO_5014936948" description="dTDP-4-dehydrorhamnose reductase" evidence="7">
    <location>
        <begin position="30"/>
        <end position="340"/>
    </location>
</feature>
<keyword evidence="6" id="KW-0521">NADP</keyword>
<evidence type="ECO:0000313" key="10">
    <source>
        <dbReference type="Proteomes" id="UP000233597"/>
    </source>
</evidence>
<dbReference type="InterPro" id="IPR029903">
    <property type="entry name" value="RmlD-like-bd"/>
</dbReference>
<dbReference type="Gene3D" id="3.40.50.720">
    <property type="entry name" value="NAD(P)-binding Rossmann-like Domain"/>
    <property type="match status" value="1"/>
</dbReference>
<keyword evidence="7" id="KW-0732">Signal</keyword>
<gene>
    <name evidence="9" type="primary">rfbD</name>
    <name evidence="9" type="ORF">COO20_10350</name>
</gene>
<dbReference type="PANTHER" id="PTHR10491:SF4">
    <property type="entry name" value="METHIONINE ADENOSYLTRANSFERASE 2 SUBUNIT BETA"/>
    <property type="match status" value="1"/>
</dbReference>
<dbReference type="Gene3D" id="3.90.25.10">
    <property type="entry name" value="UDP-galactose 4-epimerase, domain 1"/>
    <property type="match status" value="1"/>
</dbReference>
<accession>A0A2N3KVC0</accession>
<comment type="function">
    <text evidence="6">Catalyzes the reduction of dTDP-6-deoxy-L-lyxo-4-hexulose to yield dTDP-L-rhamnose.</text>
</comment>
<evidence type="ECO:0000313" key="9">
    <source>
        <dbReference type="EMBL" id="PKR54512.1"/>
    </source>
</evidence>
<dbReference type="NCBIfam" id="TIGR01214">
    <property type="entry name" value="rmlD"/>
    <property type="match status" value="1"/>
</dbReference>
<comment type="pathway">
    <text evidence="1 6">Carbohydrate biosynthesis; dTDP-L-rhamnose biosynthesis.</text>
</comment>
<dbReference type="Pfam" id="PF04321">
    <property type="entry name" value="RmlD_sub_bind"/>
    <property type="match status" value="1"/>
</dbReference>
<feature type="signal peptide" evidence="7">
    <location>
        <begin position="1"/>
        <end position="29"/>
    </location>
</feature>
<dbReference type="EMBL" id="NWTK01000005">
    <property type="protein sequence ID" value="PKR54512.1"/>
    <property type="molecule type" value="Genomic_DNA"/>
</dbReference>
<dbReference type="InterPro" id="IPR036291">
    <property type="entry name" value="NAD(P)-bd_dom_sf"/>
</dbReference>
<dbReference type="AlphaFoldDB" id="A0A2N3KVC0"/>